<dbReference type="Proteomes" id="UP001159427">
    <property type="component" value="Unassembled WGS sequence"/>
</dbReference>
<proteinExistence type="predicted"/>
<feature type="coiled-coil region" evidence="1">
    <location>
        <begin position="238"/>
        <end position="288"/>
    </location>
</feature>
<comment type="caution">
    <text evidence="3">The sequence shown here is derived from an EMBL/GenBank/DDBJ whole genome shotgun (WGS) entry which is preliminary data.</text>
</comment>
<dbReference type="EMBL" id="CALNXI010000081">
    <property type="protein sequence ID" value="CAH3018218.1"/>
    <property type="molecule type" value="Genomic_DNA"/>
</dbReference>
<evidence type="ECO:0000256" key="1">
    <source>
        <dbReference type="SAM" id="Coils"/>
    </source>
</evidence>
<feature type="compositionally biased region" description="Acidic residues" evidence="2">
    <location>
        <begin position="317"/>
        <end position="331"/>
    </location>
</feature>
<evidence type="ECO:0000313" key="3">
    <source>
        <dbReference type="EMBL" id="CAH3018218.1"/>
    </source>
</evidence>
<feature type="region of interest" description="Disordered" evidence="2">
    <location>
        <begin position="311"/>
        <end position="331"/>
    </location>
</feature>
<name>A0ABN8LVF0_9CNID</name>
<protein>
    <submittedName>
        <fullName evidence="3">Uncharacterized protein</fullName>
    </submittedName>
</protein>
<reference evidence="3 4" key="1">
    <citation type="submission" date="2022-05" db="EMBL/GenBank/DDBJ databases">
        <authorList>
            <consortium name="Genoscope - CEA"/>
            <person name="William W."/>
        </authorList>
    </citation>
    <scope>NUCLEOTIDE SEQUENCE [LARGE SCALE GENOMIC DNA]</scope>
</reference>
<evidence type="ECO:0000313" key="4">
    <source>
        <dbReference type="Proteomes" id="UP001159427"/>
    </source>
</evidence>
<keyword evidence="4" id="KW-1185">Reference proteome</keyword>
<keyword evidence="1" id="KW-0175">Coiled coil</keyword>
<accession>A0ABN8LVF0</accession>
<sequence>MAAHIDVNVFVGEELKCQVFITDEQKEIDLTTTRNDVLQVVKDFLPLNFLFTKPVGKQESARIPVVPGQETFVKLGKCLVHDEDDSLNLYLQQTESAGKRPSSTLNSPKPKRLRQQPVYKYFQTSGMPTTSAADYSAARGRVYLYTESTIEKATDRRKEYYRFWNEKAQELCSSPSFSKYSKQELHGIIDTHWQMHATELCIRDAEREEELAKSLSQEIPGHKLALSAKTVNKNLKLLREQDQQIRSINDEITALCAQGLLPQVKTTIKQKEEELKKSLTELKLAQDRLRKSVAGLTTCRTQALASVKRKTKASSEIEMEHEDSSEELSFDASEEADIFARQVCNEDW</sequence>
<evidence type="ECO:0000256" key="2">
    <source>
        <dbReference type="SAM" id="MobiDB-lite"/>
    </source>
</evidence>
<gene>
    <name evidence="3" type="ORF">PEVE_00042005</name>
</gene>
<organism evidence="3 4">
    <name type="scientific">Porites evermanni</name>
    <dbReference type="NCBI Taxonomy" id="104178"/>
    <lineage>
        <taxon>Eukaryota</taxon>
        <taxon>Metazoa</taxon>
        <taxon>Cnidaria</taxon>
        <taxon>Anthozoa</taxon>
        <taxon>Hexacorallia</taxon>
        <taxon>Scleractinia</taxon>
        <taxon>Fungiina</taxon>
        <taxon>Poritidae</taxon>
        <taxon>Porites</taxon>
    </lineage>
</organism>